<reference evidence="3" key="1">
    <citation type="submission" date="2020-08" db="EMBL/GenBank/DDBJ databases">
        <title>Characterization of the complete nucleotide sequences of mcr-1-encoding plasmids from Enterobacteriaceae isolates in retailed raw meat products from the Czech Republic.</title>
        <authorList>
            <person name="Zelendova M."/>
            <person name="Papagiannitsis C.C."/>
            <person name="Valcek A."/>
            <person name="Medvecky M."/>
            <person name="Bitar I."/>
            <person name="Hrabak J."/>
            <person name="Gelbicova T."/>
            <person name="Barakova A."/>
            <person name="Kutilova I."/>
            <person name="Karpiskova R."/>
            <person name="Dolejska M."/>
        </authorList>
    </citation>
    <scope>NUCLEOTIDE SEQUENCE</scope>
    <source>
        <strain evidence="3">915_17_E1</strain>
        <plasmid evidence="3">pMCR_915_E1</plasmid>
    </source>
</reference>
<dbReference type="Pfam" id="PF10138">
    <property type="entry name" value="vWA-TerF-like"/>
    <property type="match status" value="1"/>
</dbReference>
<accession>A0A7H1KRS8</accession>
<sequence>MRRVNVNLQSGQNIPLQQSAIRLNLQYPAKSGFKGEPDTCLFLLNAQGKVTGDSDFIFYNNLSSPEGAVKLVTGSQQSSIEIALDRVPANVSKIAITVVIDGEDTISGLSLLSIQAPGIADFQAETQGRSEKAIILGEVYRHNGAWKLRALGQGFNGGLEPLAISFGVDVAQPAPQPAKPARISLEKKLETRSPRLVSLAKKASVSLTKNKLDTLEAAVAFVLDASGSMSGQFSKGNVQSVLDRIAVLAAQFDDDGEMDVWGFGEKHKKYPNVTLDNLDTYIQSIRGSGKRSAWENLPGLGGTNNEPPVMEEIVDYFKDSKIPVYVVFITDGGISKTRAIKDAIRRSANYPIFWKFVGLGGSSYGILKNLDDFTDRRVDNTHFFAMDDFGSISDEKLYDNLLEEFRPWIDETKRLGILCVFRSIRSRIGIEVRSAIRIHSINRELNFFYRFLTRFFAAFHYRGIFPQ</sequence>
<evidence type="ECO:0000313" key="3">
    <source>
        <dbReference type="EMBL" id="QNT36642.1"/>
    </source>
</evidence>
<evidence type="ECO:0000256" key="1">
    <source>
        <dbReference type="ARBA" id="ARBA00022686"/>
    </source>
</evidence>
<dbReference type="InterPro" id="IPR036465">
    <property type="entry name" value="vWFA_dom_sf"/>
</dbReference>
<name>A0A7H1KRS8_ECOLX</name>
<dbReference type="InterPro" id="IPR051324">
    <property type="entry name" value="Stress/Tellurium_Resist"/>
</dbReference>
<proteinExistence type="predicted"/>
<dbReference type="EMBL" id="MT929285">
    <property type="protein sequence ID" value="QNT36642.1"/>
    <property type="molecule type" value="Genomic_DNA"/>
</dbReference>
<dbReference type="CDD" id="cd06974">
    <property type="entry name" value="TerD_like"/>
    <property type="match status" value="1"/>
</dbReference>
<keyword evidence="1" id="KW-0778">Tellurium resistance</keyword>
<dbReference type="GO" id="GO:0046690">
    <property type="term" value="P:response to tellurium ion"/>
    <property type="evidence" value="ECO:0007669"/>
    <property type="project" value="UniProtKB-KW"/>
</dbReference>
<evidence type="ECO:0000259" key="2">
    <source>
        <dbReference type="PROSITE" id="PS50234"/>
    </source>
</evidence>
<protein>
    <submittedName>
        <fullName evidence="3">TerF</fullName>
    </submittedName>
</protein>
<organism evidence="3">
    <name type="scientific">Escherichia coli</name>
    <dbReference type="NCBI Taxonomy" id="562"/>
    <lineage>
        <taxon>Bacteria</taxon>
        <taxon>Pseudomonadati</taxon>
        <taxon>Pseudomonadota</taxon>
        <taxon>Gammaproteobacteria</taxon>
        <taxon>Enterobacterales</taxon>
        <taxon>Enterobacteriaceae</taxon>
        <taxon>Escherichia</taxon>
    </lineage>
</organism>
<feature type="domain" description="VWFA" evidence="2">
    <location>
        <begin position="218"/>
        <end position="401"/>
    </location>
</feature>
<dbReference type="InterPro" id="IPR003325">
    <property type="entry name" value="TerD"/>
</dbReference>
<dbReference type="Gene3D" id="2.60.60.30">
    <property type="entry name" value="sav2460 like domains"/>
    <property type="match status" value="1"/>
</dbReference>
<dbReference type="Pfam" id="PF02342">
    <property type="entry name" value="TerD"/>
    <property type="match status" value="1"/>
</dbReference>
<dbReference type="InterPro" id="IPR002035">
    <property type="entry name" value="VWF_A"/>
</dbReference>
<dbReference type="PANTHER" id="PTHR32097">
    <property type="entry name" value="CAMP-BINDING PROTEIN 1-RELATED"/>
    <property type="match status" value="1"/>
</dbReference>
<dbReference type="PROSITE" id="PS50234">
    <property type="entry name" value="VWFA"/>
    <property type="match status" value="1"/>
</dbReference>
<dbReference type="PANTHER" id="PTHR32097:SF17">
    <property type="entry name" value="CAMP-BINDING PROTEIN 1-RELATED"/>
    <property type="match status" value="1"/>
</dbReference>
<dbReference type="SUPFAM" id="SSF53300">
    <property type="entry name" value="vWA-like"/>
    <property type="match status" value="1"/>
</dbReference>
<dbReference type="SMART" id="SM00327">
    <property type="entry name" value="VWA"/>
    <property type="match status" value="1"/>
</dbReference>
<dbReference type="Gene3D" id="3.40.50.410">
    <property type="entry name" value="von Willebrand factor, type A domain"/>
    <property type="match status" value="1"/>
</dbReference>
<dbReference type="AlphaFoldDB" id="A0A7H1KRS8"/>
<dbReference type="InterPro" id="IPR019303">
    <property type="entry name" value="vWA_TerF_C"/>
</dbReference>
<keyword evidence="3" id="KW-0614">Plasmid</keyword>
<geneLocation type="plasmid" evidence="3">
    <name>pMCR_915_E1</name>
</geneLocation>